<feature type="domain" description="PHD-type" evidence="6">
    <location>
        <begin position="123"/>
        <end position="172"/>
    </location>
</feature>
<dbReference type="Pfam" id="PF00628">
    <property type="entry name" value="PHD"/>
    <property type="match status" value="1"/>
</dbReference>
<sequence length="648" mass="70552">MAALAGGSSPPSALASKGKDKMDDDAEAEGEGKMCGICYVDGRRAIRGELDCCAHYFCFVCIMAWGRVESRCPFCKARFRTIRRPPVPGRFPDERVVSILERNQVYHPQGNGSSTVGGDPYADTICTVCNGSRDDELLLLCELCDSAAHTYCAGVGTVVPEGDWFCKDCATIREEQLRWRAENEGQGGQGEFEITIEVPRAEPVAHSVFDVVDEANDPERTDVWSGRHSMDDPVPSIYDIVDEDFATSAGIYRRRPGRNAQDSPPQGTSAGSQCPGLTKGRDNGLAAYHARIRLEVERARTLRNSRNLDKRIRELRENWAALRDGSVGFAPRVPNGRGKGFSGAATSVPLPKPSSEELGISLGHGKNVSHKDTCDARKAWKKLEMAKTYGGRKLSNKHASLNFSPSFSMGNRSTSYSPIDTILGHKNGNLPNKVTQQNNANCGKGTKMESTPPIKDSGECRSLAEDSHARVHERMISFRNRINQESLNGKVASSLHGQHVDQSLASSCSTGRPEQSKSGILHPLKCSSSSDQSPVTSSLQLGSSAGSQSTMMVNPEEPPTVCAATTNEIGSVATTEVSKSSRPDRHERKRKHSSEKCNDEGSKRSRSACKIAKSEISSLAIRELKLLKIDKTHGTHSSVPQHNRTFFC</sequence>
<feature type="region of interest" description="Disordered" evidence="5">
    <location>
        <begin position="436"/>
        <end position="460"/>
    </location>
</feature>
<dbReference type="Proteomes" id="UP000095767">
    <property type="component" value="Unassembled WGS sequence"/>
</dbReference>
<dbReference type="InterPro" id="IPR019787">
    <property type="entry name" value="Znf_PHD-finger"/>
</dbReference>
<name>A0A1E5UMJ4_9POAL</name>
<keyword evidence="9" id="KW-1185">Reference proteome</keyword>
<evidence type="ECO:0000259" key="6">
    <source>
        <dbReference type="PROSITE" id="PS50016"/>
    </source>
</evidence>
<dbReference type="SMART" id="SM00184">
    <property type="entry name" value="RING"/>
    <property type="match status" value="2"/>
</dbReference>
<proteinExistence type="predicted"/>
<dbReference type="InterPro" id="IPR017907">
    <property type="entry name" value="Znf_RING_CS"/>
</dbReference>
<accession>A0A1E5UMJ4</accession>
<organism evidence="8 9">
    <name type="scientific">Dichanthelium oligosanthes</name>
    <dbReference type="NCBI Taxonomy" id="888268"/>
    <lineage>
        <taxon>Eukaryota</taxon>
        <taxon>Viridiplantae</taxon>
        <taxon>Streptophyta</taxon>
        <taxon>Embryophyta</taxon>
        <taxon>Tracheophyta</taxon>
        <taxon>Spermatophyta</taxon>
        <taxon>Magnoliopsida</taxon>
        <taxon>Liliopsida</taxon>
        <taxon>Poales</taxon>
        <taxon>Poaceae</taxon>
        <taxon>PACMAD clade</taxon>
        <taxon>Panicoideae</taxon>
        <taxon>Panicodae</taxon>
        <taxon>Paniceae</taxon>
        <taxon>Dichantheliinae</taxon>
        <taxon>Dichanthelium</taxon>
    </lineage>
</organism>
<dbReference type="GO" id="GO:0008270">
    <property type="term" value="F:zinc ion binding"/>
    <property type="evidence" value="ECO:0007669"/>
    <property type="project" value="UniProtKB-KW"/>
</dbReference>
<dbReference type="PROSITE" id="PS00518">
    <property type="entry name" value="ZF_RING_1"/>
    <property type="match status" value="1"/>
</dbReference>
<evidence type="ECO:0000313" key="8">
    <source>
        <dbReference type="EMBL" id="OEL14091.1"/>
    </source>
</evidence>
<evidence type="ECO:0000256" key="3">
    <source>
        <dbReference type="ARBA" id="ARBA00022833"/>
    </source>
</evidence>
<feature type="region of interest" description="Disordered" evidence="5">
    <location>
        <begin position="503"/>
        <end position="609"/>
    </location>
</feature>
<keyword evidence="1" id="KW-0479">Metal-binding</keyword>
<keyword evidence="3" id="KW-0862">Zinc</keyword>
<dbReference type="InterPro" id="IPR011011">
    <property type="entry name" value="Znf_FYVE_PHD"/>
</dbReference>
<feature type="region of interest" description="Disordered" evidence="5">
    <location>
        <begin position="1"/>
        <end position="27"/>
    </location>
</feature>
<evidence type="ECO:0000256" key="1">
    <source>
        <dbReference type="ARBA" id="ARBA00022723"/>
    </source>
</evidence>
<dbReference type="EMBL" id="LWDX02071232">
    <property type="protein sequence ID" value="OEL14091.1"/>
    <property type="molecule type" value="Genomic_DNA"/>
</dbReference>
<evidence type="ECO:0008006" key="10">
    <source>
        <dbReference type="Google" id="ProtNLM"/>
    </source>
</evidence>
<keyword evidence="2 4" id="KW-0863">Zinc-finger</keyword>
<dbReference type="AlphaFoldDB" id="A0A1E5UMJ4"/>
<feature type="compositionally biased region" description="Low complexity" evidence="5">
    <location>
        <begin position="1"/>
        <end position="16"/>
    </location>
</feature>
<dbReference type="Gene3D" id="3.30.40.10">
    <property type="entry name" value="Zinc/RING finger domain, C3HC4 (zinc finger)"/>
    <property type="match status" value="2"/>
</dbReference>
<feature type="compositionally biased region" description="Polar residues" evidence="5">
    <location>
        <begin position="260"/>
        <end position="272"/>
    </location>
</feature>
<feature type="domain" description="RING-type" evidence="7">
    <location>
        <begin position="35"/>
        <end position="76"/>
    </location>
</feature>
<protein>
    <recommendedName>
        <fullName evidence="10">PHD and RING finger domain-containing protein 1</fullName>
    </recommendedName>
</protein>
<dbReference type="PROSITE" id="PS50016">
    <property type="entry name" value="ZF_PHD_2"/>
    <property type="match status" value="1"/>
</dbReference>
<gene>
    <name evidence="8" type="ORF">BAE44_0024889</name>
</gene>
<dbReference type="OrthoDB" id="365379at2759"/>
<feature type="compositionally biased region" description="Polar residues" evidence="5">
    <location>
        <begin position="503"/>
        <end position="518"/>
    </location>
</feature>
<dbReference type="PANTHER" id="PTHR47177">
    <property type="entry name" value="F18C1.6 PROTEIN"/>
    <property type="match status" value="1"/>
</dbReference>
<dbReference type="PANTHER" id="PTHR47177:SF4">
    <property type="entry name" value="OS06G0283200 PROTEIN"/>
    <property type="match status" value="1"/>
</dbReference>
<evidence type="ECO:0000259" key="7">
    <source>
        <dbReference type="PROSITE" id="PS50089"/>
    </source>
</evidence>
<reference evidence="8 9" key="1">
    <citation type="submission" date="2016-09" db="EMBL/GenBank/DDBJ databases">
        <title>The draft genome of Dichanthelium oligosanthes: A C3 panicoid grass species.</title>
        <authorList>
            <person name="Studer A.J."/>
            <person name="Schnable J.C."/>
            <person name="Brutnell T.P."/>
        </authorList>
    </citation>
    <scope>NUCLEOTIDE SEQUENCE [LARGE SCALE GENOMIC DNA]</scope>
    <source>
        <strain evidence="9">cv. Kellogg 1175</strain>
        <tissue evidence="8">Leaf</tissue>
    </source>
</reference>
<feature type="compositionally biased region" description="Low complexity" evidence="5">
    <location>
        <begin position="527"/>
        <end position="550"/>
    </location>
</feature>
<evidence type="ECO:0000256" key="5">
    <source>
        <dbReference type="SAM" id="MobiDB-lite"/>
    </source>
</evidence>
<feature type="region of interest" description="Disordered" evidence="5">
    <location>
        <begin position="252"/>
        <end position="282"/>
    </location>
</feature>
<comment type="caution">
    <text evidence="8">The sequence shown here is derived from an EMBL/GenBank/DDBJ whole genome shotgun (WGS) entry which is preliminary data.</text>
</comment>
<dbReference type="InterPro" id="IPR001965">
    <property type="entry name" value="Znf_PHD"/>
</dbReference>
<dbReference type="SMART" id="SM00249">
    <property type="entry name" value="PHD"/>
    <property type="match status" value="1"/>
</dbReference>
<dbReference type="PROSITE" id="PS50089">
    <property type="entry name" value="ZF_RING_2"/>
    <property type="match status" value="1"/>
</dbReference>
<feature type="compositionally biased region" description="Polar residues" evidence="5">
    <location>
        <begin position="563"/>
        <end position="578"/>
    </location>
</feature>
<dbReference type="InterPro" id="IPR001841">
    <property type="entry name" value="Znf_RING"/>
</dbReference>
<evidence type="ECO:0000313" key="9">
    <source>
        <dbReference type="Proteomes" id="UP000095767"/>
    </source>
</evidence>
<dbReference type="InterPro" id="IPR013083">
    <property type="entry name" value="Znf_RING/FYVE/PHD"/>
</dbReference>
<evidence type="ECO:0000256" key="2">
    <source>
        <dbReference type="ARBA" id="ARBA00022771"/>
    </source>
</evidence>
<dbReference type="STRING" id="888268.A0A1E5UMJ4"/>
<evidence type="ECO:0000256" key="4">
    <source>
        <dbReference type="PROSITE-ProRule" id="PRU00175"/>
    </source>
</evidence>
<dbReference type="SUPFAM" id="SSF57850">
    <property type="entry name" value="RING/U-box"/>
    <property type="match status" value="1"/>
</dbReference>
<dbReference type="SUPFAM" id="SSF57903">
    <property type="entry name" value="FYVE/PHD zinc finger"/>
    <property type="match status" value="1"/>
</dbReference>
<feature type="compositionally biased region" description="Basic and acidic residues" evidence="5">
    <location>
        <begin position="594"/>
        <end position="603"/>
    </location>
</feature>